<dbReference type="SUPFAM" id="SSF57362">
    <property type="entry name" value="BPTI-like"/>
    <property type="match status" value="3"/>
</dbReference>
<feature type="domain" description="BPTI/Kunitz inhibitor" evidence="7">
    <location>
        <begin position="307"/>
        <end position="357"/>
    </location>
</feature>
<comment type="subcellular location">
    <subcellularLocation>
        <location evidence="1">Secreted</location>
    </subcellularLocation>
</comment>
<keyword evidence="6" id="KW-1133">Transmembrane helix</keyword>
<feature type="domain" description="BPTI/Kunitz inhibitor" evidence="7">
    <location>
        <begin position="247"/>
        <end position="297"/>
    </location>
</feature>
<evidence type="ECO:0000313" key="8">
    <source>
        <dbReference type="EMBL" id="TWW65727.1"/>
    </source>
</evidence>
<dbReference type="InterPro" id="IPR020901">
    <property type="entry name" value="Prtase_inh_Kunz-CS"/>
</dbReference>
<evidence type="ECO:0000259" key="7">
    <source>
        <dbReference type="PROSITE" id="PS50279"/>
    </source>
</evidence>
<sequence>MQNRAAVQNSLLNKSKKWAEGREQEAELEVAGTNVLRWMDRIGNEFIIGILVLLEVTKEVGTVRQEAQRKSREEIYGCGERGHEGEEDAEDMGSRVAKCITIIIVIIITIVVTGRDVTHFVKSPLYSISSEHEPTNVAAMLRSKLGAARTGSTEAEKTFTMEFYALVAFALFSSFCNALALSPKAVCLLQVDEGPCRGDIERYYYNTITQKCELFSYGGCQGNANNFKSYQECQKTCFRIPKVPQICRFPSEVGPCRALLRKYFFNMTSMQCELFYYGGCLGNSNRFGDLASCEEYCSPKKSLPVLCLDPLDKGKCSASIPRYYYNAATKRCEEFAYSGCGGSSNNFVSRQSCKDVCMRGRKIRTKEGKTNRLRRNRNNRITFMQA</sequence>
<gene>
    <name evidence="8" type="ORF">D4764_21G0006270</name>
</gene>
<proteinExistence type="predicted"/>
<keyword evidence="6" id="KW-0812">Transmembrane</keyword>
<dbReference type="EMBL" id="RHFK02000014">
    <property type="protein sequence ID" value="TWW65727.1"/>
    <property type="molecule type" value="Genomic_DNA"/>
</dbReference>
<feature type="transmembrane region" description="Helical" evidence="6">
    <location>
        <begin position="163"/>
        <end position="181"/>
    </location>
</feature>
<keyword evidence="5" id="KW-1015">Disulfide bond</keyword>
<dbReference type="GO" id="GO:0004867">
    <property type="term" value="F:serine-type endopeptidase inhibitor activity"/>
    <property type="evidence" value="ECO:0007669"/>
    <property type="project" value="UniProtKB-KW"/>
</dbReference>
<dbReference type="PRINTS" id="PR00759">
    <property type="entry name" value="BASICPTASE"/>
</dbReference>
<dbReference type="InterPro" id="IPR002223">
    <property type="entry name" value="Kunitz_BPTI"/>
</dbReference>
<dbReference type="GO" id="GO:0005615">
    <property type="term" value="C:extracellular space"/>
    <property type="evidence" value="ECO:0007669"/>
    <property type="project" value="TreeGrafter"/>
</dbReference>
<name>A0A5C6NJC9_9TELE</name>
<keyword evidence="4" id="KW-0722">Serine protease inhibitor</keyword>
<protein>
    <submittedName>
        <fullName evidence="8">Tissue factor pathway inhibitor 2</fullName>
    </submittedName>
</protein>
<keyword evidence="6" id="KW-0472">Membrane</keyword>
<dbReference type="Pfam" id="PF00014">
    <property type="entry name" value="Kunitz_BPTI"/>
    <property type="match status" value="3"/>
</dbReference>
<feature type="domain" description="BPTI/Kunitz inhibitor" evidence="7">
    <location>
        <begin position="187"/>
        <end position="237"/>
    </location>
</feature>
<evidence type="ECO:0000256" key="5">
    <source>
        <dbReference type="ARBA" id="ARBA00023157"/>
    </source>
</evidence>
<dbReference type="CDD" id="cd22617">
    <property type="entry name" value="Kunitz_TFPI2_2-like"/>
    <property type="match status" value="1"/>
</dbReference>
<feature type="transmembrane region" description="Helical" evidence="6">
    <location>
        <begin position="96"/>
        <end position="114"/>
    </location>
</feature>
<evidence type="ECO:0000256" key="3">
    <source>
        <dbReference type="ARBA" id="ARBA00022690"/>
    </source>
</evidence>
<evidence type="ECO:0000256" key="4">
    <source>
        <dbReference type="ARBA" id="ARBA00022900"/>
    </source>
</evidence>
<keyword evidence="9" id="KW-1185">Reference proteome</keyword>
<dbReference type="CDD" id="cd22615">
    <property type="entry name" value="Kunitz_TFPI1_TFPI2_3-like"/>
    <property type="match status" value="1"/>
</dbReference>
<reference evidence="8 9" key="1">
    <citation type="submission" date="2019-04" db="EMBL/GenBank/DDBJ databases">
        <title>Chromosome genome assembly for Takifugu flavidus.</title>
        <authorList>
            <person name="Xiao S."/>
        </authorList>
    </citation>
    <scope>NUCLEOTIDE SEQUENCE [LARGE SCALE GENOMIC DNA]</scope>
    <source>
        <strain evidence="8">HTHZ2018</strain>
        <tissue evidence="8">Muscle</tissue>
    </source>
</reference>
<dbReference type="PROSITE" id="PS50279">
    <property type="entry name" value="BPTI_KUNITZ_2"/>
    <property type="match status" value="3"/>
</dbReference>
<dbReference type="PROSITE" id="PS00280">
    <property type="entry name" value="BPTI_KUNITZ_1"/>
    <property type="match status" value="2"/>
</dbReference>
<dbReference type="SMART" id="SM00131">
    <property type="entry name" value="KU"/>
    <property type="match status" value="3"/>
</dbReference>
<dbReference type="AlphaFoldDB" id="A0A5C6NJC9"/>
<comment type="caution">
    <text evidence="8">The sequence shown here is derived from an EMBL/GenBank/DDBJ whole genome shotgun (WGS) entry which is preliminary data.</text>
</comment>
<dbReference type="Proteomes" id="UP000324091">
    <property type="component" value="Chromosome 21"/>
</dbReference>
<dbReference type="InterPro" id="IPR036880">
    <property type="entry name" value="Kunitz_BPTI_sf"/>
</dbReference>
<accession>A0A5C6NJC9</accession>
<organism evidence="8 9">
    <name type="scientific">Takifugu flavidus</name>
    <name type="common">sansaifugu</name>
    <dbReference type="NCBI Taxonomy" id="433684"/>
    <lineage>
        <taxon>Eukaryota</taxon>
        <taxon>Metazoa</taxon>
        <taxon>Chordata</taxon>
        <taxon>Craniata</taxon>
        <taxon>Vertebrata</taxon>
        <taxon>Euteleostomi</taxon>
        <taxon>Actinopterygii</taxon>
        <taxon>Neopterygii</taxon>
        <taxon>Teleostei</taxon>
        <taxon>Neoteleostei</taxon>
        <taxon>Acanthomorphata</taxon>
        <taxon>Eupercaria</taxon>
        <taxon>Tetraodontiformes</taxon>
        <taxon>Tetradontoidea</taxon>
        <taxon>Tetraodontidae</taxon>
        <taxon>Takifugu</taxon>
    </lineage>
</organism>
<evidence type="ECO:0000313" key="9">
    <source>
        <dbReference type="Proteomes" id="UP000324091"/>
    </source>
</evidence>
<evidence type="ECO:0000256" key="2">
    <source>
        <dbReference type="ARBA" id="ARBA00022525"/>
    </source>
</evidence>
<dbReference type="PANTHER" id="PTHR10083">
    <property type="entry name" value="KUNITZ-TYPE PROTEASE INHIBITOR-RELATED"/>
    <property type="match status" value="1"/>
</dbReference>
<evidence type="ECO:0000256" key="1">
    <source>
        <dbReference type="ARBA" id="ARBA00004613"/>
    </source>
</evidence>
<keyword evidence="3" id="KW-0646">Protease inhibitor</keyword>
<dbReference type="FunFam" id="4.10.410.10:FF:000011">
    <property type="entry name" value="Tissue factor pathway inhibitor"/>
    <property type="match status" value="2"/>
</dbReference>
<dbReference type="InterPro" id="IPR050098">
    <property type="entry name" value="TFPI/VKTCI-like"/>
</dbReference>
<dbReference type="PANTHER" id="PTHR10083:SF373">
    <property type="entry name" value="SERINE PEPTIDASE INHIBITOR, KUNITZ TYPE, 2"/>
    <property type="match status" value="1"/>
</dbReference>
<evidence type="ECO:0000256" key="6">
    <source>
        <dbReference type="SAM" id="Phobius"/>
    </source>
</evidence>
<keyword evidence="2" id="KW-0964">Secreted</keyword>
<dbReference type="Gene3D" id="4.10.410.10">
    <property type="entry name" value="Pancreatic trypsin inhibitor Kunitz domain"/>
    <property type="match status" value="3"/>
</dbReference>